<evidence type="ECO:0000256" key="1">
    <source>
        <dbReference type="ARBA" id="ARBA00022723"/>
    </source>
</evidence>
<keyword evidence="4" id="KW-1185">Reference proteome</keyword>
<dbReference type="Ensembl" id="ENSCMMT00000005974.1">
    <property type="protein sequence ID" value="ENSCMMP00000005389.1"/>
    <property type="gene ID" value="ENSCMMG00000003393.1"/>
</dbReference>
<evidence type="ECO:0000313" key="4">
    <source>
        <dbReference type="Proteomes" id="UP000694556"/>
    </source>
</evidence>
<dbReference type="InterPro" id="IPR018957">
    <property type="entry name" value="Znf_C3HC4_RING-type"/>
</dbReference>
<reference evidence="3" key="1">
    <citation type="submission" date="2018-09" db="EMBL/GenBank/DDBJ databases">
        <title>Common duck and Muscovy duck high density SNP chip.</title>
        <authorList>
            <person name="Vignal A."/>
            <person name="Thebault N."/>
            <person name="Warren W.C."/>
        </authorList>
    </citation>
    <scope>NUCLEOTIDE SEQUENCE [LARGE SCALE GENOMIC DNA]</scope>
</reference>
<dbReference type="Pfam" id="PF00097">
    <property type="entry name" value="zf-C3HC4"/>
    <property type="match status" value="1"/>
</dbReference>
<keyword evidence="1" id="KW-0479">Metal-binding</keyword>
<reference evidence="3" key="2">
    <citation type="submission" date="2025-08" db="UniProtKB">
        <authorList>
            <consortium name="Ensembl"/>
        </authorList>
    </citation>
    <scope>IDENTIFICATION</scope>
</reference>
<sequence>ILEDNAGYVLPCLHRFCFKCIHRWAERKPKWSLVVVGGLPRYVCCLFSCVLSASRSSLPCCPCSGMHTKPGHLHTHRHEYFTTWSQARPPGLCYLPPLCP</sequence>
<evidence type="ECO:0000313" key="3">
    <source>
        <dbReference type="Ensembl" id="ENSCMMP00000005389.1"/>
    </source>
</evidence>
<dbReference type="Proteomes" id="UP000694556">
    <property type="component" value="Chromosome Z"/>
</dbReference>
<accession>A0A8C3BJC5</accession>
<organism evidence="3 4">
    <name type="scientific">Cairina moschata</name>
    <name type="common">Muscovy duck</name>
    <dbReference type="NCBI Taxonomy" id="8855"/>
    <lineage>
        <taxon>Eukaryota</taxon>
        <taxon>Metazoa</taxon>
        <taxon>Chordata</taxon>
        <taxon>Craniata</taxon>
        <taxon>Vertebrata</taxon>
        <taxon>Euteleostomi</taxon>
        <taxon>Archelosauria</taxon>
        <taxon>Archosauria</taxon>
        <taxon>Dinosauria</taxon>
        <taxon>Saurischia</taxon>
        <taxon>Theropoda</taxon>
        <taxon>Coelurosauria</taxon>
        <taxon>Aves</taxon>
        <taxon>Neognathae</taxon>
        <taxon>Galloanserae</taxon>
        <taxon>Anseriformes</taxon>
        <taxon>Anatidae</taxon>
        <taxon>Anatinae</taxon>
        <taxon>Cairina</taxon>
    </lineage>
</organism>
<name>A0A8C3BJC5_CAIMO</name>
<reference evidence="3" key="3">
    <citation type="submission" date="2025-09" db="UniProtKB">
        <authorList>
            <consortium name="Ensembl"/>
        </authorList>
    </citation>
    <scope>IDENTIFICATION</scope>
</reference>
<dbReference type="GO" id="GO:0046872">
    <property type="term" value="F:metal ion binding"/>
    <property type="evidence" value="ECO:0007669"/>
    <property type="project" value="UniProtKB-KW"/>
</dbReference>
<protein>
    <recommendedName>
        <fullName evidence="2">Zinc finger C3HC4 RING-type domain-containing protein</fullName>
    </recommendedName>
</protein>
<dbReference type="AlphaFoldDB" id="A0A8C3BJC5"/>
<feature type="domain" description="Zinc finger C3HC4 RING-type" evidence="2">
    <location>
        <begin position="9"/>
        <end position="28"/>
    </location>
</feature>
<proteinExistence type="predicted"/>
<evidence type="ECO:0000259" key="2">
    <source>
        <dbReference type="Pfam" id="PF00097"/>
    </source>
</evidence>